<keyword evidence="2" id="KW-0963">Cytoplasm</keyword>
<dbReference type="PROSITE" id="PS51194">
    <property type="entry name" value="HELICASE_CTER"/>
    <property type="match status" value="1"/>
</dbReference>
<feature type="compositionally biased region" description="Basic residues" evidence="11">
    <location>
        <begin position="487"/>
        <end position="497"/>
    </location>
</feature>
<dbReference type="AlphaFoldDB" id="A0A0J1BMH6"/>
<reference evidence="15" key="1">
    <citation type="submission" date="2015-05" db="EMBL/GenBank/DDBJ databases">
        <title>Permanent draft genome of Rhodopirellula islandicus K833.</title>
        <authorList>
            <person name="Kizina J."/>
            <person name="Richter M."/>
            <person name="Glockner F.O."/>
            <person name="Harder J."/>
        </authorList>
    </citation>
    <scope>NUCLEOTIDE SEQUENCE [LARGE SCALE GENOMIC DNA]</scope>
    <source>
        <strain evidence="15">K833</strain>
    </source>
</reference>
<dbReference type="STRING" id="595434.RISK_000330"/>
<keyword evidence="5 15" id="KW-0347">Helicase</keyword>
<dbReference type="InterPro" id="IPR014001">
    <property type="entry name" value="Helicase_ATP-bd"/>
</dbReference>
<dbReference type="InterPro" id="IPR014014">
    <property type="entry name" value="RNA_helicase_DEAD_Q_motif"/>
</dbReference>
<feature type="compositionally biased region" description="Gly residues" evidence="11">
    <location>
        <begin position="439"/>
        <end position="449"/>
    </location>
</feature>
<organism evidence="15 16">
    <name type="scientific">Rhodopirellula islandica</name>
    <dbReference type="NCBI Taxonomy" id="595434"/>
    <lineage>
        <taxon>Bacteria</taxon>
        <taxon>Pseudomonadati</taxon>
        <taxon>Planctomycetota</taxon>
        <taxon>Planctomycetia</taxon>
        <taxon>Pirellulales</taxon>
        <taxon>Pirellulaceae</taxon>
        <taxon>Rhodopirellula</taxon>
    </lineage>
</organism>
<name>A0A0J1BMH6_RHOIS</name>
<dbReference type="Proteomes" id="UP000036367">
    <property type="component" value="Unassembled WGS sequence"/>
</dbReference>
<feature type="domain" description="Helicase C-terminal" evidence="13">
    <location>
        <begin position="260"/>
        <end position="412"/>
    </location>
</feature>
<dbReference type="GO" id="GO:0005524">
    <property type="term" value="F:ATP binding"/>
    <property type="evidence" value="ECO:0007669"/>
    <property type="project" value="UniProtKB-KW"/>
</dbReference>
<dbReference type="Pfam" id="PF00271">
    <property type="entry name" value="Helicase_C"/>
    <property type="match status" value="1"/>
</dbReference>
<dbReference type="PROSITE" id="PS51195">
    <property type="entry name" value="Q_MOTIF"/>
    <property type="match status" value="1"/>
</dbReference>
<evidence type="ECO:0000256" key="8">
    <source>
        <dbReference type="ARBA" id="ARBA00047984"/>
    </source>
</evidence>
<dbReference type="GO" id="GO:0016787">
    <property type="term" value="F:hydrolase activity"/>
    <property type="evidence" value="ECO:0007669"/>
    <property type="project" value="UniProtKB-KW"/>
</dbReference>
<evidence type="ECO:0000259" key="13">
    <source>
        <dbReference type="PROSITE" id="PS51194"/>
    </source>
</evidence>
<evidence type="ECO:0000256" key="11">
    <source>
        <dbReference type="SAM" id="MobiDB-lite"/>
    </source>
</evidence>
<dbReference type="InterPro" id="IPR011545">
    <property type="entry name" value="DEAD/DEAH_box_helicase_dom"/>
</dbReference>
<evidence type="ECO:0000256" key="4">
    <source>
        <dbReference type="ARBA" id="ARBA00022801"/>
    </source>
</evidence>
<dbReference type="GO" id="GO:0003724">
    <property type="term" value="F:RNA helicase activity"/>
    <property type="evidence" value="ECO:0007669"/>
    <property type="project" value="UniProtKB-EC"/>
</dbReference>
<feature type="compositionally biased region" description="Low complexity" evidence="11">
    <location>
        <begin position="457"/>
        <end position="479"/>
    </location>
</feature>
<evidence type="ECO:0000313" key="15">
    <source>
        <dbReference type="EMBL" id="KLU07653.1"/>
    </source>
</evidence>
<dbReference type="PANTHER" id="PTHR47959">
    <property type="entry name" value="ATP-DEPENDENT RNA HELICASE RHLE-RELATED"/>
    <property type="match status" value="1"/>
</dbReference>
<gene>
    <name evidence="15" type="ORF">RISK_000330</name>
</gene>
<dbReference type="FunFam" id="3.40.50.300:FF:000108">
    <property type="entry name" value="ATP-dependent RNA helicase RhlE"/>
    <property type="match status" value="1"/>
</dbReference>
<feature type="short sequence motif" description="Q motif" evidence="10">
    <location>
        <begin position="17"/>
        <end position="45"/>
    </location>
</feature>
<evidence type="ECO:0000256" key="7">
    <source>
        <dbReference type="ARBA" id="ARBA00038437"/>
    </source>
</evidence>
<dbReference type="SMART" id="SM00487">
    <property type="entry name" value="DEXDc"/>
    <property type="match status" value="1"/>
</dbReference>
<evidence type="ECO:0000256" key="6">
    <source>
        <dbReference type="ARBA" id="ARBA00022840"/>
    </source>
</evidence>
<dbReference type="CDD" id="cd18787">
    <property type="entry name" value="SF2_C_DEAD"/>
    <property type="match status" value="1"/>
</dbReference>
<evidence type="ECO:0000313" key="16">
    <source>
        <dbReference type="Proteomes" id="UP000036367"/>
    </source>
</evidence>
<dbReference type="SMART" id="SM00490">
    <property type="entry name" value="HELICc"/>
    <property type="match status" value="1"/>
</dbReference>
<keyword evidence="3" id="KW-0547">Nucleotide-binding</keyword>
<evidence type="ECO:0000259" key="12">
    <source>
        <dbReference type="PROSITE" id="PS51192"/>
    </source>
</evidence>
<evidence type="ECO:0000256" key="9">
    <source>
        <dbReference type="ARBA" id="ARBA00074363"/>
    </source>
</evidence>
<comment type="caution">
    <text evidence="15">The sequence shown here is derived from an EMBL/GenBank/DDBJ whole genome shotgun (WGS) entry which is preliminary data.</text>
</comment>
<feature type="compositionally biased region" description="Basic residues" evidence="11">
    <location>
        <begin position="93"/>
        <end position="102"/>
    </location>
</feature>
<evidence type="ECO:0000256" key="1">
    <source>
        <dbReference type="ARBA" id="ARBA00012552"/>
    </source>
</evidence>
<dbReference type="GO" id="GO:0009266">
    <property type="term" value="P:response to temperature stimulus"/>
    <property type="evidence" value="ECO:0007669"/>
    <property type="project" value="UniProtKB-ARBA"/>
</dbReference>
<dbReference type="Pfam" id="PF00270">
    <property type="entry name" value="DEAD"/>
    <property type="match status" value="1"/>
</dbReference>
<comment type="similarity">
    <text evidence="7">Belongs to the DEAD box helicase family.</text>
</comment>
<dbReference type="GO" id="GO:0042255">
    <property type="term" value="P:ribosome assembly"/>
    <property type="evidence" value="ECO:0007669"/>
    <property type="project" value="UniProtKB-ARBA"/>
</dbReference>
<keyword evidence="16" id="KW-1185">Reference proteome</keyword>
<dbReference type="PANTHER" id="PTHR47959:SF13">
    <property type="entry name" value="ATP-DEPENDENT RNA HELICASE RHLE"/>
    <property type="match status" value="1"/>
</dbReference>
<evidence type="ECO:0000256" key="2">
    <source>
        <dbReference type="ARBA" id="ARBA00022490"/>
    </source>
</evidence>
<dbReference type="EC" id="3.6.4.13" evidence="1"/>
<evidence type="ECO:0000259" key="14">
    <source>
        <dbReference type="PROSITE" id="PS51195"/>
    </source>
</evidence>
<keyword evidence="6" id="KW-0067">ATP-binding</keyword>
<dbReference type="GO" id="GO:0005829">
    <property type="term" value="C:cytosol"/>
    <property type="evidence" value="ECO:0007669"/>
    <property type="project" value="TreeGrafter"/>
</dbReference>
<feature type="region of interest" description="Disordered" evidence="11">
    <location>
        <begin position="401"/>
        <end position="497"/>
    </location>
</feature>
<dbReference type="GO" id="GO:0003676">
    <property type="term" value="F:nucleic acid binding"/>
    <property type="evidence" value="ECO:0007669"/>
    <property type="project" value="InterPro"/>
</dbReference>
<feature type="domain" description="DEAD-box RNA helicase Q" evidence="14">
    <location>
        <begin position="17"/>
        <end position="45"/>
    </location>
</feature>
<dbReference type="CDD" id="cd00268">
    <property type="entry name" value="DEADc"/>
    <property type="match status" value="1"/>
</dbReference>
<dbReference type="InterPro" id="IPR050079">
    <property type="entry name" value="DEAD_box_RNA_helicase"/>
</dbReference>
<sequence length="497" mass="53149">MGHASRDSNPTLDPVLNKFEDLGLSGPLLQGLEQAGYETPTPIQAQSIPEILDGNDVLGAAQTGTGKTAAFALPILQIMWEDDQERREPSNRRGGRPGRRPIRTLVLSPTRELSAQIEANFRIYGKKTRLRSTVIFGGVNQNPQVRELQSGVDTLVATPGRLLDLVSQGFVDLKDVEILVLDEADHMLDMGFLPDVKRILKLLPRDRQNLLFSATMPGPIRKLADEILVDPITIQIAPQKPTVERIEQSICFVAQADKPRLLNHFIETKATGSTLVFTRTKHGADAVARRLVKAGVKAAAIHGNKTQANRVRTLNKFKNDELDVLVATDVAARGIDIDGIQTVINYDTPNTPEAYVHRIGRTGRAGREGETVMFCGGHETKFFIAIEREIKLQIPVATGLPGCQPRPLQDPGSGDKSNSRSGGRSGGGGRSRSSSDHQGGSGSGGSKPGGGRRRGRAAGSVSGRGSTVGRKSAGGEASKSGGGSKNGRGRGGRPSSR</sequence>
<keyword evidence="4" id="KW-0378">Hydrolase</keyword>
<accession>A0A0J1BMH6</accession>
<feature type="domain" description="Helicase ATP-binding" evidence="12">
    <location>
        <begin position="48"/>
        <end position="234"/>
    </location>
</feature>
<dbReference type="InterPro" id="IPR027417">
    <property type="entry name" value="P-loop_NTPase"/>
</dbReference>
<evidence type="ECO:0000256" key="10">
    <source>
        <dbReference type="PROSITE-ProRule" id="PRU00552"/>
    </source>
</evidence>
<evidence type="ECO:0000256" key="5">
    <source>
        <dbReference type="ARBA" id="ARBA00022806"/>
    </source>
</evidence>
<feature type="compositionally biased region" description="Low complexity" evidence="11">
    <location>
        <begin position="412"/>
        <end position="422"/>
    </location>
</feature>
<dbReference type="SUPFAM" id="SSF52540">
    <property type="entry name" value="P-loop containing nucleoside triphosphate hydrolases"/>
    <property type="match status" value="1"/>
</dbReference>
<dbReference type="InterPro" id="IPR044742">
    <property type="entry name" value="DEAD/DEAH_RhlB"/>
</dbReference>
<dbReference type="InterPro" id="IPR001650">
    <property type="entry name" value="Helicase_C-like"/>
</dbReference>
<feature type="region of interest" description="Disordered" evidence="11">
    <location>
        <begin position="82"/>
        <end position="102"/>
    </location>
</feature>
<dbReference type="PROSITE" id="PS51192">
    <property type="entry name" value="HELICASE_ATP_BIND_1"/>
    <property type="match status" value="1"/>
</dbReference>
<comment type="catalytic activity">
    <reaction evidence="8">
        <text>ATP + H2O = ADP + phosphate + H(+)</text>
        <dbReference type="Rhea" id="RHEA:13065"/>
        <dbReference type="ChEBI" id="CHEBI:15377"/>
        <dbReference type="ChEBI" id="CHEBI:15378"/>
        <dbReference type="ChEBI" id="CHEBI:30616"/>
        <dbReference type="ChEBI" id="CHEBI:43474"/>
        <dbReference type="ChEBI" id="CHEBI:456216"/>
        <dbReference type="EC" id="3.6.4.13"/>
    </reaction>
</comment>
<dbReference type="EMBL" id="LECT01000005">
    <property type="protein sequence ID" value="KLU07653.1"/>
    <property type="molecule type" value="Genomic_DNA"/>
</dbReference>
<evidence type="ECO:0000256" key="3">
    <source>
        <dbReference type="ARBA" id="ARBA00022741"/>
    </source>
</evidence>
<dbReference type="PATRIC" id="fig|595434.4.peg.316"/>
<dbReference type="Gene3D" id="3.40.50.300">
    <property type="entry name" value="P-loop containing nucleotide triphosphate hydrolases"/>
    <property type="match status" value="2"/>
</dbReference>
<proteinExistence type="inferred from homology"/>
<protein>
    <recommendedName>
        <fullName evidence="9">DEAD-box ATP-dependent RNA helicase RhpA</fullName>
        <ecNumber evidence="1">3.6.4.13</ecNumber>
    </recommendedName>
</protein>